<dbReference type="EMBL" id="JAQJAN010000011">
    <property type="protein sequence ID" value="KAJ5719330.1"/>
    <property type="molecule type" value="Genomic_DNA"/>
</dbReference>
<keyword evidence="8" id="KW-1185">Reference proteome</keyword>
<evidence type="ECO:0000256" key="2">
    <source>
        <dbReference type="ARBA" id="ARBA00022692"/>
    </source>
</evidence>
<evidence type="ECO:0000259" key="6">
    <source>
        <dbReference type="PROSITE" id="PS51469"/>
    </source>
</evidence>
<feature type="compositionally biased region" description="Basic and acidic residues" evidence="5">
    <location>
        <begin position="82"/>
        <end position="100"/>
    </location>
</feature>
<evidence type="ECO:0000313" key="7">
    <source>
        <dbReference type="EMBL" id="KAJ5719330.1"/>
    </source>
</evidence>
<evidence type="ECO:0000256" key="1">
    <source>
        <dbReference type="ARBA" id="ARBA00004370"/>
    </source>
</evidence>
<proteinExistence type="predicted"/>
<feature type="compositionally biased region" description="Acidic residues" evidence="5">
    <location>
        <begin position="247"/>
        <end position="280"/>
    </location>
</feature>
<reference evidence="7" key="2">
    <citation type="submission" date="2023-01" db="EMBL/GenBank/DDBJ databases">
        <authorList>
            <person name="Petersen C."/>
        </authorList>
    </citation>
    <scope>NUCLEOTIDE SEQUENCE</scope>
    <source>
        <strain evidence="7">IBT 17514</strain>
    </source>
</reference>
<feature type="compositionally biased region" description="Polar residues" evidence="5">
    <location>
        <begin position="161"/>
        <end position="171"/>
    </location>
</feature>
<dbReference type="InterPro" id="IPR012919">
    <property type="entry name" value="SUN_dom"/>
</dbReference>
<dbReference type="Proteomes" id="UP001215712">
    <property type="component" value="Unassembled WGS sequence"/>
</dbReference>
<feature type="compositionally biased region" description="Basic and acidic residues" evidence="5">
    <location>
        <begin position="281"/>
        <end position="291"/>
    </location>
</feature>
<accession>A0AAD6HIE2</accession>
<dbReference type="InterPro" id="IPR045119">
    <property type="entry name" value="SUN1-5"/>
</dbReference>
<dbReference type="GO" id="GO:0034993">
    <property type="term" value="C:meiotic nuclear membrane microtubule tethering complex"/>
    <property type="evidence" value="ECO:0007669"/>
    <property type="project" value="TreeGrafter"/>
</dbReference>
<organism evidence="7 8">
    <name type="scientific">Penicillium malachiteum</name>
    <dbReference type="NCBI Taxonomy" id="1324776"/>
    <lineage>
        <taxon>Eukaryota</taxon>
        <taxon>Fungi</taxon>
        <taxon>Dikarya</taxon>
        <taxon>Ascomycota</taxon>
        <taxon>Pezizomycotina</taxon>
        <taxon>Eurotiomycetes</taxon>
        <taxon>Eurotiomycetidae</taxon>
        <taxon>Eurotiales</taxon>
        <taxon>Aspergillaceae</taxon>
        <taxon>Penicillium</taxon>
    </lineage>
</organism>
<feature type="compositionally biased region" description="Basic and acidic residues" evidence="5">
    <location>
        <begin position="208"/>
        <end position="219"/>
    </location>
</feature>
<protein>
    <recommendedName>
        <fullName evidence="6">SUN domain-containing protein</fullName>
    </recommendedName>
</protein>
<dbReference type="PROSITE" id="PS51469">
    <property type="entry name" value="SUN"/>
    <property type="match status" value="1"/>
</dbReference>
<sequence>MAPKNPGKGYVEFEENALRSWVPDNPHLPPIPIKSSFGYGSQVLPVARRPAQLHARPGTTNLKEIARSVNEAVENSELKAISSREAREQRLASSKRESANRRRTRREPTPDETQLHQGLHEATASPTKESFSQRSDPTPSPPIPRDVSTDSSPVAEPPSQRRLSVMSNSPLYPSPLQRGGHDAYGFNSPDRQSRQSSVDNASEISWSLERDIHEDDLRRTRPSTHGRNITAPPRRPSGLGNIIPSDIPEEDEEDEEDYENDEPEGDDEEDLEETSDEDEEPPRSEYSDHSNSELTSQVMERLSEGWTSVRTIIPSLFRSEPTLEPLRSSSPEERIASRRASSIRSETVDQVVSPSKFNRGSWVRLVFAILLPLTLAFVFRSGYLDDLHLPDLLSFPSVSQYTPHANDSVTVQRLKKQISKVNDQMSSMSRELIAVRSENALASKPTYVVGQPYGNQADAHKINFLAPAMGILVDPHQTSPSSVKLPSFFRRVALSVLGQRSKLRGPAPPLAALVPWYEVGDCWCTAPRNGISQLSIILGRPIVPEEVVIEHIPSGATLDPGVAPKEIELWAHFKVVPLPSDSFLTRLSRWIPWGSPWVPQSPESISSRAKGLGGYNIPGDSSLNDVVMNTLRATNRYDPDSAFSDDPLLGSDYYRIAKMRYDIFSEYYIQRFGLNSIIDIPTIRVDKVVFRVKSNWGSNNTCIYRLKLHGHI</sequence>
<keyword evidence="4" id="KW-0472">Membrane</keyword>
<evidence type="ECO:0000256" key="4">
    <source>
        <dbReference type="ARBA" id="ARBA00023136"/>
    </source>
</evidence>
<name>A0AAD6HIE2_9EURO</name>
<comment type="subcellular location">
    <subcellularLocation>
        <location evidence="1">Membrane</location>
    </subcellularLocation>
</comment>
<evidence type="ECO:0000256" key="3">
    <source>
        <dbReference type="ARBA" id="ARBA00022989"/>
    </source>
</evidence>
<dbReference type="PANTHER" id="PTHR12911">
    <property type="entry name" value="SAD1/UNC-84-LIKE PROTEIN-RELATED"/>
    <property type="match status" value="1"/>
</dbReference>
<dbReference type="Pfam" id="PF07738">
    <property type="entry name" value="Sad1_UNC"/>
    <property type="match status" value="1"/>
</dbReference>
<feature type="compositionally biased region" description="Polar residues" evidence="5">
    <location>
        <begin position="194"/>
        <end position="205"/>
    </location>
</feature>
<reference evidence="7" key="1">
    <citation type="journal article" date="2023" name="IMA Fungus">
        <title>Comparative genomic study of the Penicillium genus elucidates a diverse pangenome and 15 lateral gene transfer events.</title>
        <authorList>
            <person name="Petersen C."/>
            <person name="Sorensen T."/>
            <person name="Nielsen M.R."/>
            <person name="Sondergaard T.E."/>
            <person name="Sorensen J.L."/>
            <person name="Fitzpatrick D.A."/>
            <person name="Frisvad J.C."/>
            <person name="Nielsen K.L."/>
        </authorList>
    </citation>
    <scope>NUCLEOTIDE SEQUENCE</scope>
    <source>
        <strain evidence="7">IBT 17514</strain>
    </source>
</reference>
<evidence type="ECO:0000313" key="8">
    <source>
        <dbReference type="Proteomes" id="UP001215712"/>
    </source>
</evidence>
<feature type="region of interest" description="Disordered" evidence="5">
    <location>
        <begin position="80"/>
        <end position="296"/>
    </location>
</feature>
<feature type="compositionally biased region" description="Polar residues" evidence="5">
    <location>
        <begin position="124"/>
        <end position="137"/>
    </location>
</feature>
<keyword evidence="2" id="KW-0812">Transmembrane</keyword>
<feature type="domain" description="SUN" evidence="6">
    <location>
        <begin position="470"/>
        <end position="712"/>
    </location>
</feature>
<comment type="caution">
    <text evidence="7">The sequence shown here is derived from an EMBL/GenBank/DDBJ whole genome shotgun (WGS) entry which is preliminary data.</text>
</comment>
<evidence type="ECO:0000256" key="5">
    <source>
        <dbReference type="SAM" id="MobiDB-lite"/>
    </source>
</evidence>
<keyword evidence="3" id="KW-1133">Transmembrane helix</keyword>
<dbReference type="Gene3D" id="2.60.120.260">
    <property type="entry name" value="Galactose-binding domain-like"/>
    <property type="match status" value="1"/>
</dbReference>
<dbReference type="GO" id="GO:0043495">
    <property type="term" value="F:protein-membrane adaptor activity"/>
    <property type="evidence" value="ECO:0007669"/>
    <property type="project" value="TreeGrafter"/>
</dbReference>
<dbReference type="AlphaFoldDB" id="A0AAD6HIE2"/>
<dbReference type="PANTHER" id="PTHR12911:SF8">
    <property type="entry name" value="KLAROID PROTEIN-RELATED"/>
    <property type="match status" value="1"/>
</dbReference>
<gene>
    <name evidence="7" type="ORF">N7493_007785</name>
</gene>